<feature type="domain" description="ABC transporter" evidence="4">
    <location>
        <begin position="1"/>
        <end position="229"/>
    </location>
</feature>
<dbReference type="Pfam" id="PF00005">
    <property type="entry name" value="ABC_tran"/>
    <property type="match status" value="1"/>
</dbReference>
<evidence type="ECO:0000256" key="2">
    <source>
        <dbReference type="ARBA" id="ARBA00022741"/>
    </source>
</evidence>
<dbReference type="PANTHER" id="PTHR42939:SF3">
    <property type="entry name" value="ABC TRANSPORTER ATP-BINDING COMPONENT"/>
    <property type="match status" value="1"/>
</dbReference>
<dbReference type="GO" id="GO:0016887">
    <property type="term" value="F:ATP hydrolysis activity"/>
    <property type="evidence" value="ECO:0007669"/>
    <property type="project" value="InterPro"/>
</dbReference>
<gene>
    <name evidence="5" type="ORF">BTJ66_07715</name>
    <name evidence="6" type="ORF">MNY58_04570</name>
</gene>
<dbReference type="InterPro" id="IPR027417">
    <property type="entry name" value="P-loop_NTPase"/>
</dbReference>
<keyword evidence="2" id="KW-0547">Nucleotide-binding</keyword>
<dbReference type="OrthoDB" id="9804819at2"/>
<reference evidence="7" key="2">
    <citation type="submission" date="2017-10" db="EMBL/GenBank/DDBJ databases">
        <title>Staphylococcus edaphicus sp. nov., isolated in Antarctica, harbouring mecC gene and genomic islands essential in adaptation to extreme environment.</title>
        <authorList>
            <person name="Pantucek R."/>
            <person name="Sedlacek I."/>
            <person name="Indrakova A."/>
            <person name="Vrbovska V."/>
            <person name="Maslanova I."/>
            <person name="Kovarovic V."/>
            <person name="Svec P."/>
            <person name="Kralova S."/>
            <person name="Kristofova L."/>
            <person name="Keklakova J."/>
            <person name="Petras P."/>
            <person name="Doskar J."/>
        </authorList>
    </citation>
    <scope>NUCLEOTIDE SEQUENCE [LARGE SCALE GENOMIC DNA]</scope>
    <source>
        <strain evidence="7">CCM 5085</strain>
    </source>
</reference>
<dbReference type="InterPro" id="IPR051782">
    <property type="entry name" value="ABC_Transporter_VariousFunc"/>
</dbReference>
<keyword evidence="3 5" id="KW-0067">ATP-binding</keyword>
<reference evidence="5" key="1">
    <citation type="journal article" date="2017" name="Appl. Environ. Microbiol.">
        <title>Staphylococcus edaphicus sp. nov., isolated in Antarctica, harbours mecC gene and genomic islands with suspected role in adaptation to extreme environment.</title>
        <authorList>
            <person name="Pantucek R."/>
            <person name="Sedlacek I."/>
            <person name="Indrakova A."/>
            <person name="Vrbovska V."/>
            <person name="Maslanova I."/>
            <person name="Kovarovic V."/>
            <person name="Svec P."/>
            <person name="Kralova S."/>
            <person name="Kristofova L."/>
            <person name="Keklakova J."/>
            <person name="Petras P."/>
            <person name="Doskar J."/>
        </authorList>
    </citation>
    <scope>NUCLEOTIDE SEQUENCE</scope>
    <source>
        <strain evidence="5">CCM 8730</strain>
    </source>
</reference>
<dbReference type="InterPro" id="IPR003439">
    <property type="entry name" value="ABC_transporter-like_ATP-bd"/>
</dbReference>
<dbReference type="NCBIfam" id="NF047565">
    <property type="entry name" value="PSM_export_PmtA"/>
    <property type="match status" value="1"/>
</dbReference>
<dbReference type="EMBL" id="CP093217">
    <property type="protein sequence ID" value="UQW82371.1"/>
    <property type="molecule type" value="Genomic_DNA"/>
</dbReference>
<keyword evidence="1" id="KW-0813">Transport</keyword>
<dbReference type="PANTHER" id="PTHR42939">
    <property type="entry name" value="ABC TRANSPORTER ATP-BINDING PROTEIN ALBC-RELATED"/>
    <property type="match status" value="1"/>
</dbReference>
<dbReference type="EMBL" id="MRZN01000011">
    <property type="protein sequence ID" value="PHK49485.1"/>
    <property type="molecule type" value="Genomic_DNA"/>
</dbReference>
<reference evidence="6" key="4">
    <citation type="submission" date="2022-03" db="EMBL/GenBank/DDBJ databases">
        <title>Complete Genome Sequence of Staphylococcus edaphicus strain CCM 8731.</title>
        <authorList>
            <person name="Rimmer C.O."/>
            <person name="Thomas J.C."/>
        </authorList>
    </citation>
    <scope>NUCLEOTIDE SEQUENCE</scope>
    <source>
        <strain evidence="6">CCM 8731</strain>
    </source>
</reference>
<evidence type="ECO:0000313" key="7">
    <source>
        <dbReference type="Proteomes" id="UP000223828"/>
    </source>
</evidence>
<protein>
    <submittedName>
        <fullName evidence="5 6">ABC transporter ATP-binding protein</fullName>
    </submittedName>
</protein>
<evidence type="ECO:0000256" key="1">
    <source>
        <dbReference type="ARBA" id="ARBA00022448"/>
    </source>
</evidence>
<evidence type="ECO:0000313" key="5">
    <source>
        <dbReference type="EMBL" id="PHK49485.1"/>
    </source>
</evidence>
<evidence type="ECO:0000313" key="6">
    <source>
        <dbReference type="EMBL" id="UQW82371.1"/>
    </source>
</evidence>
<keyword evidence="8" id="KW-1185">Reference proteome</keyword>
<sequence>MNAIELNAVSYQHKEFKLNDVSFRVPQGFVTGFIGANGVGKTTIIRLIMNLIEPNNGQILLFNKSMSHHAVELKNKIGFIYSELYLNDKWTVKKIESYIAPFYSHWDDTRFDFFLEKFDLPKDKKIKSFSTGMKMKLSIAIAFSHHAELFILDEPTSGLDPIVRNEVLDVIQEELIDENKSVFISTHIISDLEKIADYLVYIKDGEVILNQFLDDILNQFQIVKGDPKQLDNELIDLTHYIEYNHTGFTALTTHANVFKELFGSEVAITNPTIEELMVYLEKGKIKNKHSNDEMI</sequence>
<dbReference type="CDD" id="cd03230">
    <property type="entry name" value="ABC_DR_subfamily_A"/>
    <property type="match status" value="1"/>
</dbReference>
<proteinExistence type="predicted"/>
<dbReference type="SMART" id="SM00382">
    <property type="entry name" value="AAA"/>
    <property type="match status" value="1"/>
</dbReference>
<evidence type="ECO:0000259" key="4">
    <source>
        <dbReference type="PROSITE" id="PS50893"/>
    </source>
</evidence>
<dbReference type="Proteomes" id="UP000223828">
    <property type="component" value="Unassembled WGS sequence"/>
</dbReference>
<dbReference type="RefSeq" id="WP_099090391.1">
    <property type="nucleotide sequence ID" value="NZ_CP093217.1"/>
</dbReference>
<dbReference type="Gene3D" id="3.40.50.300">
    <property type="entry name" value="P-loop containing nucleotide triphosphate hydrolases"/>
    <property type="match status" value="1"/>
</dbReference>
<dbReference type="SUPFAM" id="SSF52540">
    <property type="entry name" value="P-loop containing nucleoside triphosphate hydrolases"/>
    <property type="match status" value="1"/>
</dbReference>
<dbReference type="GO" id="GO:0005524">
    <property type="term" value="F:ATP binding"/>
    <property type="evidence" value="ECO:0007669"/>
    <property type="project" value="UniProtKB-KW"/>
</dbReference>
<name>A0A2C6WN25_9STAP</name>
<dbReference type="InterPro" id="IPR003593">
    <property type="entry name" value="AAA+_ATPase"/>
</dbReference>
<accession>A0A2C6WN25</accession>
<dbReference type="Proteomes" id="UP001056588">
    <property type="component" value="Chromosome"/>
</dbReference>
<dbReference type="PROSITE" id="PS50893">
    <property type="entry name" value="ABC_TRANSPORTER_2"/>
    <property type="match status" value="1"/>
</dbReference>
<organism evidence="5 7">
    <name type="scientific">Staphylococcus edaphicus</name>
    <dbReference type="NCBI Taxonomy" id="1955013"/>
    <lineage>
        <taxon>Bacteria</taxon>
        <taxon>Bacillati</taxon>
        <taxon>Bacillota</taxon>
        <taxon>Bacilli</taxon>
        <taxon>Bacillales</taxon>
        <taxon>Staphylococcaceae</taxon>
        <taxon>Staphylococcus</taxon>
    </lineage>
</organism>
<dbReference type="AlphaFoldDB" id="A0A2C6WN25"/>
<reference evidence="5" key="3">
    <citation type="submission" date="2017-10" db="EMBL/GenBank/DDBJ databases">
        <authorList>
            <person name="Vrbovska V."/>
            <person name="Kovarovic V."/>
            <person name="Indrakova A."/>
        </authorList>
    </citation>
    <scope>NUCLEOTIDE SEQUENCE</scope>
    <source>
        <strain evidence="5">CCM 8730</strain>
    </source>
</reference>
<evidence type="ECO:0000313" key="8">
    <source>
        <dbReference type="Proteomes" id="UP001056588"/>
    </source>
</evidence>
<evidence type="ECO:0000256" key="3">
    <source>
        <dbReference type="ARBA" id="ARBA00022840"/>
    </source>
</evidence>